<keyword evidence="14" id="KW-1185">Reference proteome</keyword>
<gene>
    <name evidence="13" type="ORF">AMATHDRAFT_40879</name>
</gene>
<dbReference type="PANTHER" id="PTHR22770:SF13">
    <property type="entry name" value="RING-TYPE DOMAIN-CONTAINING PROTEIN"/>
    <property type="match status" value="1"/>
</dbReference>
<evidence type="ECO:0000313" key="13">
    <source>
        <dbReference type="EMBL" id="PFH50424.1"/>
    </source>
</evidence>
<proteinExistence type="predicted"/>
<dbReference type="Pfam" id="PF01485">
    <property type="entry name" value="IBR"/>
    <property type="match status" value="1"/>
</dbReference>
<dbReference type="Pfam" id="PF26200">
    <property type="entry name" value="Rcat_RNF216"/>
    <property type="match status" value="1"/>
</dbReference>
<keyword evidence="4" id="KW-0677">Repeat</keyword>
<evidence type="ECO:0000256" key="6">
    <source>
        <dbReference type="ARBA" id="ARBA00022786"/>
    </source>
</evidence>
<dbReference type="Gene3D" id="3.30.70.330">
    <property type="match status" value="1"/>
</dbReference>
<evidence type="ECO:0000256" key="9">
    <source>
        <dbReference type="SAM" id="MobiDB-lite"/>
    </source>
</evidence>
<dbReference type="EMBL" id="KZ302004">
    <property type="protein sequence ID" value="PFH50424.1"/>
    <property type="molecule type" value="Genomic_DNA"/>
</dbReference>
<dbReference type="SMART" id="SM00184">
    <property type="entry name" value="RING"/>
    <property type="match status" value="1"/>
</dbReference>
<dbReference type="GO" id="GO:0004842">
    <property type="term" value="F:ubiquitin-protein transferase activity"/>
    <property type="evidence" value="ECO:0007669"/>
    <property type="project" value="TreeGrafter"/>
</dbReference>
<feature type="domain" description="RING-type" evidence="10">
    <location>
        <begin position="605"/>
        <end position="644"/>
    </location>
</feature>
<evidence type="ECO:0000256" key="3">
    <source>
        <dbReference type="ARBA" id="ARBA00022723"/>
    </source>
</evidence>
<reference evidence="13 14" key="1">
    <citation type="submission" date="2014-02" db="EMBL/GenBank/DDBJ databases">
        <title>Transposable element dynamics among asymbiotic and ectomycorrhizal Amanita fungi.</title>
        <authorList>
            <consortium name="DOE Joint Genome Institute"/>
            <person name="Hess J."/>
            <person name="Skrede I."/>
            <person name="Wolfe B."/>
            <person name="LaButti K."/>
            <person name="Ohm R.A."/>
            <person name="Grigoriev I.V."/>
            <person name="Pringle A."/>
        </authorList>
    </citation>
    <scope>NUCLEOTIDE SEQUENCE [LARGE SCALE GENOMIC DNA]</scope>
    <source>
        <strain evidence="13 14">SKay4041</strain>
    </source>
</reference>
<dbReference type="InterPro" id="IPR051628">
    <property type="entry name" value="LUBAC_E3_Ligases"/>
</dbReference>
<evidence type="ECO:0000256" key="8">
    <source>
        <dbReference type="PROSITE-ProRule" id="PRU00042"/>
    </source>
</evidence>
<name>A0A2A9NM78_9AGAR</name>
<dbReference type="PANTHER" id="PTHR22770">
    <property type="entry name" value="UBIQUITIN CONJUGATING ENZYME 7 INTERACTING PROTEIN-RELATED"/>
    <property type="match status" value="1"/>
</dbReference>
<keyword evidence="2" id="KW-0808">Transferase</keyword>
<evidence type="ECO:0000256" key="2">
    <source>
        <dbReference type="ARBA" id="ARBA00022679"/>
    </source>
</evidence>
<keyword evidence="5 8" id="KW-0863">Zinc-finger</keyword>
<evidence type="ECO:0000259" key="12">
    <source>
        <dbReference type="PROSITE" id="PS51873"/>
    </source>
</evidence>
<evidence type="ECO:0000259" key="10">
    <source>
        <dbReference type="PROSITE" id="PS50089"/>
    </source>
</evidence>
<keyword evidence="7" id="KW-0862">Zinc</keyword>
<evidence type="ECO:0000313" key="14">
    <source>
        <dbReference type="Proteomes" id="UP000242287"/>
    </source>
</evidence>
<dbReference type="SUPFAM" id="SSF57850">
    <property type="entry name" value="RING/U-box"/>
    <property type="match status" value="2"/>
</dbReference>
<dbReference type="GO" id="GO:0097039">
    <property type="term" value="P:protein linear polyubiquitination"/>
    <property type="evidence" value="ECO:0007669"/>
    <property type="project" value="TreeGrafter"/>
</dbReference>
<feature type="region of interest" description="Disordered" evidence="9">
    <location>
        <begin position="77"/>
        <end position="99"/>
    </location>
</feature>
<dbReference type="CDD" id="cd22585">
    <property type="entry name" value="Rcat_RBR_DEAH12-like"/>
    <property type="match status" value="1"/>
</dbReference>
<dbReference type="PROSITE" id="PS50157">
    <property type="entry name" value="ZINC_FINGER_C2H2_2"/>
    <property type="match status" value="1"/>
</dbReference>
<evidence type="ECO:0000256" key="5">
    <source>
        <dbReference type="ARBA" id="ARBA00022771"/>
    </source>
</evidence>
<dbReference type="GO" id="GO:0043130">
    <property type="term" value="F:ubiquitin binding"/>
    <property type="evidence" value="ECO:0007669"/>
    <property type="project" value="TreeGrafter"/>
</dbReference>
<dbReference type="PROSITE" id="PS00518">
    <property type="entry name" value="ZF_RING_1"/>
    <property type="match status" value="1"/>
</dbReference>
<comment type="pathway">
    <text evidence="1">Protein modification; protein ubiquitination.</text>
</comment>
<dbReference type="InterPro" id="IPR044066">
    <property type="entry name" value="TRIAD_supradom"/>
</dbReference>
<dbReference type="SUPFAM" id="SSF54928">
    <property type="entry name" value="RNA-binding domain, RBD"/>
    <property type="match status" value="1"/>
</dbReference>
<dbReference type="AlphaFoldDB" id="A0A2A9NM78"/>
<sequence>MVIRSVTIVVYPESRPINVPKKWNAMSAPRVVMIQRSVLVALLHAPCTKQHGESAQAEEDQTLQALKAAEIQARREEKRRIKQSQLEAESRAKQKDITEKEARVTIQHAVHSQSVLVTCGAGIDIRQMVCGFDCCYVTIKNLPPDMKGSEIEELVDSTGVDHESFLLLDVRHAQSGGHGVEAKIILDANYARRVALTLDGSVQDGNILEVEVSDNLNAVGNRLGSSDQNPNVLTISWHPPSRAMVASFSTPSSAQNAVTIFNRTTLHGQLINVELDRGRSRNIPIDATTSVKIYNLPLTMTLADVKKYFNAVYIHELRPPLTTPKAVHSMVRQRIENLGGFCAYEIAPANAGRSKEVRVTYNSPEAAKRARDMLKDRKFGVGFPTFKFWIPEPAQCTLMIPLQQYQAQQAHWDSIADRYNKKAAFVQITDNGTGGVSIQVSGEDTKAVGQLKLRVENLVVGEALDASLWHQSFTKTAMQRFFEIIYTRTQAYIRHDGETQSLTLYATGTARKKALILIRKVTDCLESRERTIQLPESSIPFFKRQGLSALKEELGDEAVTLDLDTVPGVLKFHGGDKTRRMVNVLIEESLKESQIGTIHEAHTTCPICFDEVKMPFTLGCGHTFCTACISHYLTSATERKRFPLVCVGNGDSCKTPIPIPTIERYLSLQQLAQLIEAAVTTYIDKQPNRFRYCITLDCPQVYCCEGSKKILTCPACFATVCTGCHREAHDGMTCAEREQLINLEEQEQLNGAWARTAGAKRCPACQVWIQKIEGCNHMTCHCGAHICWICLAQFTSSSDVYTHLRKTHGGIYDHEINARGGGQNRNAINNEFLLAQRLQREEDERARRDILGLLPFQNRPEAAAYNDALENFRPQRANRIVRIRRRIGNVGCYIV</sequence>
<keyword evidence="6" id="KW-0833">Ubl conjugation pathway</keyword>
<feature type="domain" description="C2H2-type" evidence="11">
    <location>
        <begin position="785"/>
        <end position="813"/>
    </location>
</feature>
<dbReference type="InterPro" id="IPR001841">
    <property type="entry name" value="Znf_RING"/>
</dbReference>
<feature type="domain" description="RING-type" evidence="12">
    <location>
        <begin position="601"/>
        <end position="814"/>
    </location>
</feature>
<dbReference type="GO" id="GO:0000151">
    <property type="term" value="C:ubiquitin ligase complex"/>
    <property type="evidence" value="ECO:0007669"/>
    <property type="project" value="TreeGrafter"/>
</dbReference>
<organism evidence="13 14">
    <name type="scientific">Amanita thiersii Skay4041</name>
    <dbReference type="NCBI Taxonomy" id="703135"/>
    <lineage>
        <taxon>Eukaryota</taxon>
        <taxon>Fungi</taxon>
        <taxon>Dikarya</taxon>
        <taxon>Basidiomycota</taxon>
        <taxon>Agaricomycotina</taxon>
        <taxon>Agaricomycetes</taxon>
        <taxon>Agaricomycetidae</taxon>
        <taxon>Agaricales</taxon>
        <taxon>Pluteineae</taxon>
        <taxon>Amanitaceae</taxon>
        <taxon>Amanita</taxon>
    </lineage>
</organism>
<dbReference type="InterPro" id="IPR002867">
    <property type="entry name" value="IBR_dom"/>
</dbReference>
<evidence type="ECO:0008006" key="15">
    <source>
        <dbReference type="Google" id="ProtNLM"/>
    </source>
</evidence>
<dbReference type="InterPro" id="IPR035979">
    <property type="entry name" value="RBD_domain_sf"/>
</dbReference>
<dbReference type="STRING" id="703135.A0A2A9NM78"/>
<dbReference type="GO" id="GO:0003676">
    <property type="term" value="F:nucleic acid binding"/>
    <property type="evidence" value="ECO:0007669"/>
    <property type="project" value="InterPro"/>
</dbReference>
<protein>
    <recommendedName>
        <fullName evidence="15">RING-type domain-containing protein</fullName>
    </recommendedName>
</protein>
<dbReference type="Gene3D" id="1.20.120.1750">
    <property type="match status" value="1"/>
</dbReference>
<dbReference type="Pfam" id="PF13445">
    <property type="entry name" value="zf-RING_UBOX"/>
    <property type="match status" value="1"/>
</dbReference>
<dbReference type="PROSITE" id="PS51873">
    <property type="entry name" value="TRIAD"/>
    <property type="match status" value="1"/>
</dbReference>
<dbReference type="InterPro" id="IPR012677">
    <property type="entry name" value="Nucleotide-bd_a/b_plait_sf"/>
</dbReference>
<dbReference type="OrthoDB" id="1431934at2759"/>
<dbReference type="PROSITE" id="PS50089">
    <property type="entry name" value="ZF_RING_2"/>
    <property type="match status" value="1"/>
</dbReference>
<dbReference type="Gene3D" id="3.30.40.10">
    <property type="entry name" value="Zinc/RING finger domain, C3HC4 (zinc finger)"/>
    <property type="match status" value="1"/>
</dbReference>
<evidence type="ECO:0000256" key="1">
    <source>
        <dbReference type="ARBA" id="ARBA00004906"/>
    </source>
</evidence>
<dbReference type="InterPro" id="IPR027370">
    <property type="entry name" value="Znf-RING_euk"/>
</dbReference>
<dbReference type="PROSITE" id="PS00028">
    <property type="entry name" value="ZINC_FINGER_C2H2_1"/>
    <property type="match status" value="1"/>
</dbReference>
<dbReference type="InterPro" id="IPR013083">
    <property type="entry name" value="Znf_RING/FYVE/PHD"/>
</dbReference>
<feature type="compositionally biased region" description="Basic and acidic residues" evidence="9">
    <location>
        <begin position="88"/>
        <end position="99"/>
    </location>
</feature>
<dbReference type="InterPro" id="IPR017907">
    <property type="entry name" value="Znf_RING_CS"/>
</dbReference>
<evidence type="ECO:0000256" key="4">
    <source>
        <dbReference type="ARBA" id="ARBA00022737"/>
    </source>
</evidence>
<dbReference type="CDD" id="cd16449">
    <property type="entry name" value="RING-HC"/>
    <property type="match status" value="1"/>
</dbReference>
<accession>A0A2A9NM78</accession>
<dbReference type="GO" id="GO:0043161">
    <property type="term" value="P:proteasome-mediated ubiquitin-dependent protein catabolic process"/>
    <property type="evidence" value="ECO:0007669"/>
    <property type="project" value="TreeGrafter"/>
</dbReference>
<dbReference type="InterPro" id="IPR013087">
    <property type="entry name" value="Znf_C2H2_type"/>
</dbReference>
<dbReference type="CDD" id="cd20335">
    <property type="entry name" value="BRcat_RBR"/>
    <property type="match status" value="1"/>
</dbReference>
<dbReference type="Proteomes" id="UP000242287">
    <property type="component" value="Unassembled WGS sequence"/>
</dbReference>
<keyword evidence="3" id="KW-0479">Metal-binding</keyword>
<evidence type="ECO:0000259" key="11">
    <source>
        <dbReference type="PROSITE" id="PS50157"/>
    </source>
</evidence>
<dbReference type="GO" id="GO:0008270">
    <property type="term" value="F:zinc ion binding"/>
    <property type="evidence" value="ECO:0007669"/>
    <property type="project" value="UniProtKB-KW"/>
</dbReference>
<evidence type="ECO:0000256" key="7">
    <source>
        <dbReference type="ARBA" id="ARBA00022833"/>
    </source>
</evidence>